<feature type="domain" description="Tyr recombinase" evidence="11">
    <location>
        <begin position="212"/>
        <end position="406"/>
    </location>
</feature>
<dbReference type="InterPro" id="IPR011010">
    <property type="entry name" value="DNA_brk_join_enz"/>
</dbReference>
<dbReference type="Gene3D" id="1.10.443.10">
    <property type="entry name" value="Intergrase catalytic core"/>
    <property type="match status" value="1"/>
</dbReference>
<evidence type="ECO:0000313" key="13">
    <source>
        <dbReference type="EMBL" id="SCM70436.1"/>
    </source>
</evidence>
<dbReference type="RefSeq" id="WP_332068182.1">
    <property type="nucleotide sequence ID" value="NZ_LT608333.1"/>
</dbReference>
<evidence type="ECO:0000256" key="2">
    <source>
        <dbReference type="ARBA" id="ARBA00022490"/>
    </source>
</evidence>
<comment type="subunit">
    <text evidence="9">Forms a cyclic heterotetrameric complex composed of two molecules of XerC and two molecules of XerD.</text>
</comment>
<evidence type="ECO:0000256" key="8">
    <source>
        <dbReference type="ARBA" id="ARBA00023306"/>
    </source>
</evidence>
<dbReference type="NCBIfam" id="NF001399">
    <property type="entry name" value="PRK00283.1"/>
    <property type="match status" value="1"/>
</dbReference>
<sequence>MTVKNAKNTTGARRASSVPGQGQMALPVEDGATGQPEGTLAAGQGRPAGRTARNAAATVKKAESSGGAVSGNSVSGKEMPGVDAVGKDVSGVDAGGANAAAVDRSPLFIQAFLTWMAVQKGASEATQKAYAVDLGQLAEFLRSQGVSLGQPQTVTRRHIQSFLAWLFRKGDAKSSMARKLAAARSFFRFQQRGGRVTENVAALVRNPRQEKRHPRTLNVDETFALLDSTKGPAGGSGPVSGSAEEERILCRDLALAELLYGSGLRISEALGLDVDDVQLTSRVLRVMGKGSKERLSPLSDTSHESLKRWLEERPLLALPEEPALFVGTRGARLNRREAARIVERLCQRAGLTFTVSPHSLRHSFATHLLEAGADMRSVQELLGHQRLTTTQRYTQVSLESLMQTYDHAHPRALKK</sequence>
<evidence type="ECO:0000256" key="6">
    <source>
        <dbReference type="ARBA" id="ARBA00023125"/>
    </source>
</evidence>
<evidence type="ECO:0000259" key="12">
    <source>
        <dbReference type="PROSITE" id="PS51900"/>
    </source>
</evidence>
<feature type="active site" evidence="9">
    <location>
        <position position="265"/>
    </location>
</feature>
<dbReference type="InterPro" id="IPR010998">
    <property type="entry name" value="Integrase_recombinase_N"/>
</dbReference>
<keyword evidence="3 9" id="KW-0132">Cell division</keyword>
<dbReference type="InterPro" id="IPR002104">
    <property type="entry name" value="Integrase_catalytic"/>
</dbReference>
<evidence type="ECO:0000256" key="4">
    <source>
        <dbReference type="ARBA" id="ARBA00022829"/>
    </source>
</evidence>
<gene>
    <name evidence="9 13" type="primary">xerC</name>
    <name evidence="13" type="ORF">KL86DES1_10405</name>
</gene>
<keyword evidence="6 9" id="KW-0238">DNA-binding</keyword>
<evidence type="ECO:0000256" key="5">
    <source>
        <dbReference type="ARBA" id="ARBA00022908"/>
    </source>
</evidence>
<dbReference type="CDD" id="cd00798">
    <property type="entry name" value="INT_XerDC_C"/>
    <property type="match status" value="1"/>
</dbReference>
<protein>
    <recommendedName>
        <fullName evidence="9">Tyrosine recombinase XerC</fullName>
    </recommendedName>
</protein>
<feature type="compositionally biased region" description="Polar residues" evidence="10">
    <location>
        <begin position="1"/>
        <end position="11"/>
    </location>
</feature>
<comment type="similarity">
    <text evidence="9">Belongs to the 'phage' integrase family. XerC subfamily.</text>
</comment>
<name>A0A212KYU9_9BACT</name>
<organism evidence="13">
    <name type="scientific">uncultured Desulfovibrio sp</name>
    <dbReference type="NCBI Taxonomy" id="167968"/>
    <lineage>
        <taxon>Bacteria</taxon>
        <taxon>Pseudomonadati</taxon>
        <taxon>Thermodesulfobacteriota</taxon>
        <taxon>Desulfovibrionia</taxon>
        <taxon>Desulfovibrionales</taxon>
        <taxon>Desulfovibrionaceae</taxon>
        <taxon>Desulfovibrio</taxon>
        <taxon>environmental samples</taxon>
    </lineage>
</organism>
<feature type="active site" evidence="9">
    <location>
        <position position="289"/>
    </location>
</feature>
<feature type="active site" evidence="9">
    <location>
        <position position="361"/>
    </location>
</feature>
<keyword evidence="8 9" id="KW-0131">Cell cycle</keyword>
<feature type="domain" description="Core-binding (CB)" evidence="12">
    <location>
        <begin position="103"/>
        <end position="191"/>
    </location>
</feature>
<dbReference type="Pfam" id="PF00589">
    <property type="entry name" value="Phage_integrase"/>
    <property type="match status" value="1"/>
</dbReference>
<dbReference type="GO" id="GO:0005737">
    <property type="term" value="C:cytoplasm"/>
    <property type="evidence" value="ECO:0007669"/>
    <property type="project" value="UniProtKB-SubCell"/>
</dbReference>
<feature type="active site" description="O-(3'-phospho-DNA)-tyrosine intermediate" evidence="9">
    <location>
        <position position="393"/>
    </location>
</feature>
<evidence type="ECO:0000256" key="10">
    <source>
        <dbReference type="SAM" id="MobiDB-lite"/>
    </source>
</evidence>
<evidence type="ECO:0000259" key="11">
    <source>
        <dbReference type="PROSITE" id="PS51898"/>
    </source>
</evidence>
<evidence type="ECO:0000256" key="9">
    <source>
        <dbReference type="HAMAP-Rule" id="MF_01808"/>
    </source>
</evidence>
<dbReference type="InterPro" id="IPR023009">
    <property type="entry name" value="Tyrosine_recombinase_XerC/XerD"/>
</dbReference>
<keyword evidence="5 9" id="KW-0229">DNA integration</keyword>
<dbReference type="GO" id="GO:0006313">
    <property type="term" value="P:DNA transposition"/>
    <property type="evidence" value="ECO:0007669"/>
    <property type="project" value="UniProtKB-UniRule"/>
</dbReference>
<feature type="active site" evidence="9">
    <location>
        <position position="358"/>
    </location>
</feature>
<dbReference type="PROSITE" id="PS51900">
    <property type="entry name" value="CB"/>
    <property type="match status" value="1"/>
</dbReference>
<dbReference type="GO" id="GO:0051301">
    <property type="term" value="P:cell division"/>
    <property type="evidence" value="ECO:0007669"/>
    <property type="project" value="UniProtKB-KW"/>
</dbReference>
<feature type="compositionally biased region" description="Low complexity" evidence="10">
    <location>
        <begin position="64"/>
        <end position="76"/>
    </location>
</feature>
<dbReference type="PANTHER" id="PTHR30349:SF77">
    <property type="entry name" value="TYROSINE RECOMBINASE XERC"/>
    <property type="match status" value="1"/>
</dbReference>
<evidence type="ECO:0000256" key="3">
    <source>
        <dbReference type="ARBA" id="ARBA00022618"/>
    </source>
</evidence>
<dbReference type="PANTHER" id="PTHR30349">
    <property type="entry name" value="PHAGE INTEGRASE-RELATED"/>
    <property type="match status" value="1"/>
</dbReference>
<dbReference type="Gene3D" id="1.10.150.130">
    <property type="match status" value="1"/>
</dbReference>
<evidence type="ECO:0000256" key="7">
    <source>
        <dbReference type="ARBA" id="ARBA00023172"/>
    </source>
</evidence>
<dbReference type="InterPro" id="IPR013762">
    <property type="entry name" value="Integrase-like_cat_sf"/>
</dbReference>
<dbReference type="GO" id="GO:0003677">
    <property type="term" value="F:DNA binding"/>
    <property type="evidence" value="ECO:0007669"/>
    <property type="project" value="UniProtKB-UniRule"/>
</dbReference>
<accession>A0A212KYU9</accession>
<feature type="active site" evidence="9">
    <location>
        <position position="384"/>
    </location>
</feature>
<dbReference type="EMBL" id="FMJC01000001">
    <property type="protein sequence ID" value="SCM70436.1"/>
    <property type="molecule type" value="Genomic_DNA"/>
</dbReference>
<dbReference type="InterPro" id="IPR050090">
    <property type="entry name" value="Tyrosine_recombinase_XerCD"/>
</dbReference>
<comment type="subcellular location">
    <subcellularLocation>
        <location evidence="1 9">Cytoplasm</location>
    </subcellularLocation>
</comment>
<dbReference type="InterPro" id="IPR004107">
    <property type="entry name" value="Integrase_SAM-like_N"/>
</dbReference>
<reference evidence="13" key="1">
    <citation type="submission" date="2016-08" db="EMBL/GenBank/DDBJ databases">
        <authorList>
            <person name="Seilhamer J.J."/>
        </authorList>
    </citation>
    <scope>NUCLEOTIDE SEQUENCE</scope>
    <source>
        <strain evidence="13">86-1</strain>
    </source>
</reference>
<dbReference type="AlphaFoldDB" id="A0A212KYU9"/>
<dbReference type="GO" id="GO:0007059">
    <property type="term" value="P:chromosome segregation"/>
    <property type="evidence" value="ECO:0007669"/>
    <property type="project" value="UniProtKB-UniRule"/>
</dbReference>
<dbReference type="Pfam" id="PF02899">
    <property type="entry name" value="Phage_int_SAM_1"/>
    <property type="match status" value="1"/>
</dbReference>
<keyword evidence="2 9" id="KW-0963">Cytoplasm</keyword>
<dbReference type="PROSITE" id="PS51898">
    <property type="entry name" value="TYR_RECOMBINASE"/>
    <property type="match status" value="1"/>
</dbReference>
<evidence type="ECO:0000256" key="1">
    <source>
        <dbReference type="ARBA" id="ARBA00004496"/>
    </source>
</evidence>
<comment type="function">
    <text evidence="9">Site-specific tyrosine recombinase, which acts by catalyzing the cutting and rejoining of the recombining DNA molecules. The XerC-XerD complex is essential to convert dimers of the bacterial chromosome into monomers to permit their segregation at cell division. It also contributes to the segregational stability of plasmids.</text>
</comment>
<proteinExistence type="inferred from homology"/>
<feature type="region of interest" description="Disordered" evidence="10">
    <location>
        <begin position="1"/>
        <end position="79"/>
    </location>
</feature>
<dbReference type="InterPro" id="IPR044068">
    <property type="entry name" value="CB"/>
</dbReference>
<dbReference type="SUPFAM" id="SSF47823">
    <property type="entry name" value="lambda integrase-like, N-terminal domain"/>
    <property type="match status" value="1"/>
</dbReference>
<keyword evidence="7 9" id="KW-0233">DNA recombination</keyword>
<dbReference type="HAMAP" id="MF_01808">
    <property type="entry name" value="Recomb_XerC_XerD"/>
    <property type="match status" value="1"/>
</dbReference>
<keyword evidence="4 9" id="KW-0159">Chromosome partition</keyword>
<dbReference type="SUPFAM" id="SSF56349">
    <property type="entry name" value="DNA breaking-rejoining enzymes"/>
    <property type="match status" value="1"/>
</dbReference>
<dbReference type="GO" id="GO:0009037">
    <property type="term" value="F:tyrosine-based site-specific recombinase activity"/>
    <property type="evidence" value="ECO:0007669"/>
    <property type="project" value="UniProtKB-UniRule"/>
</dbReference>